<dbReference type="EMBL" id="CAADJA010000002">
    <property type="protein sequence ID" value="VFS51039.1"/>
    <property type="molecule type" value="Genomic_DNA"/>
</dbReference>
<dbReference type="Gene3D" id="2.40.128.130">
    <property type="entry name" value="Autotransporter beta-domain"/>
    <property type="match status" value="1"/>
</dbReference>
<dbReference type="Pfam" id="PF03797">
    <property type="entry name" value="Autotransporter"/>
    <property type="match status" value="1"/>
</dbReference>
<evidence type="ECO:0000313" key="2">
    <source>
        <dbReference type="EMBL" id="VFS51039.1"/>
    </source>
</evidence>
<dbReference type="PANTHER" id="PTHR12338:SF5">
    <property type="entry name" value="ANTIGEN 43-RELATED"/>
    <property type="match status" value="1"/>
</dbReference>
<evidence type="ECO:0000259" key="1">
    <source>
        <dbReference type="PROSITE" id="PS51208"/>
    </source>
</evidence>
<dbReference type="AlphaFoldDB" id="A0A485A0J6"/>
<protein>
    <submittedName>
        <fullName evidence="2">Outer membrane protein IcsA autotransporter</fullName>
    </submittedName>
</protein>
<dbReference type="PROSITE" id="PS51208">
    <property type="entry name" value="AUTOTRANSPORTER"/>
    <property type="match status" value="1"/>
</dbReference>
<dbReference type="GO" id="GO:0019867">
    <property type="term" value="C:outer membrane"/>
    <property type="evidence" value="ECO:0007669"/>
    <property type="project" value="InterPro"/>
</dbReference>
<dbReference type="Proteomes" id="UP000373449">
    <property type="component" value="Unassembled WGS sequence"/>
</dbReference>
<dbReference type="InterPro" id="IPR005546">
    <property type="entry name" value="Autotransporte_beta"/>
</dbReference>
<evidence type="ECO:0000313" key="3">
    <source>
        <dbReference type="Proteomes" id="UP000373449"/>
    </source>
</evidence>
<reference evidence="2 3" key="1">
    <citation type="submission" date="2019-03" db="EMBL/GenBank/DDBJ databases">
        <authorList>
            <consortium name="Pathogen Informatics"/>
        </authorList>
    </citation>
    <scope>NUCLEOTIDE SEQUENCE [LARGE SCALE GENOMIC DNA]</scope>
    <source>
        <strain evidence="2 3">NCTC12282</strain>
    </source>
</reference>
<proteinExistence type="predicted"/>
<sequence>MAGYGSNNSKTQSKVTDYASKGKVDGYSAGVYGTWYANETDKTGVYVDSWVLYNWFDNEVKGDYLGTENYKSRGVTASLEGGYSF</sequence>
<dbReference type="NCBIfam" id="TIGR01414">
    <property type="entry name" value="autotrans_barl"/>
    <property type="match status" value="1"/>
</dbReference>
<dbReference type="InterPro" id="IPR050909">
    <property type="entry name" value="Bact_Autotransporter_VF"/>
</dbReference>
<dbReference type="InterPro" id="IPR036709">
    <property type="entry name" value="Autotransporte_beta_dom_sf"/>
</dbReference>
<dbReference type="InterPro" id="IPR006315">
    <property type="entry name" value="OM_autotransptr_brl_dom"/>
</dbReference>
<name>A0A485A0J6_9GAMM</name>
<accession>A0A485A0J6</accession>
<organism evidence="2 3">
    <name type="scientific">Budvicia aquatica</name>
    <dbReference type="NCBI Taxonomy" id="82979"/>
    <lineage>
        <taxon>Bacteria</taxon>
        <taxon>Pseudomonadati</taxon>
        <taxon>Pseudomonadota</taxon>
        <taxon>Gammaproteobacteria</taxon>
        <taxon>Enterobacterales</taxon>
        <taxon>Budviciaceae</taxon>
        <taxon>Budvicia</taxon>
    </lineage>
</organism>
<feature type="domain" description="Autotransporter" evidence="1">
    <location>
        <begin position="1"/>
        <end position="85"/>
    </location>
</feature>
<dbReference type="SUPFAM" id="SSF103515">
    <property type="entry name" value="Autotransporter"/>
    <property type="match status" value="1"/>
</dbReference>
<dbReference type="PANTHER" id="PTHR12338">
    <property type="entry name" value="AUTOTRANSPORTER"/>
    <property type="match status" value="1"/>
</dbReference>
<gene>
    <name evidence="2" type="primary">icsA_47</name>
    <name evidence="2" type="ORF">NCTC12282_04815</name>
</gene>